<accession>A0A365Y186</accession>
<name>A0A365Y186_9BACT</name>
<dbReference type="GO" id="GO:0005524">
    <property type="term" value="F:ATP binding"/>
    <property type="evidence" value="ECO:0007669"/>
    <property type="project" value="UniProtKB-KW"/>
</dbReference>
<comment type="similarity">
    <text evidence="7">Belongs to the class-I aminoacyl-tRNA synthetase family.</text>
</comment>
<evidence type="ECO:0000259" key="8">
    <source>
        <dbReference type="Pfam" id="PF00749"/>
    </source>
</evidence>
<evidence type="ECO:0000313" key="10">
    <source>
        <dbReference type="Proteomes" id="UP000253410"/>
    </source>
</evidence>
<comment type="caution">
    <text evidence="9">The sequence shown here is derived from an EMBL/GenBank/DDBJ whole genome shotgun (WGS) entry which is preliminary data.</text>
</comment>
<keyword evidence="4" id="KW-0862">Zinc</keyword>
<reference evidence="9 10" key="1">
    <citation type="submission" date="2018-05" db="EMBL/GenBank/DDBJ databases">
        <title>Chitinophaga sp. K3CV102501T nov., isolated from isolated from a monsoon evergreen broad-leaved forest soil.</title>
        <authorList>
            <person name="Lv Y."/>
        </authorList>
    </citation>
    <scope>NUCLEOTIDE SEQUENCE [LARGE SCALE GENOMIC DNA]</scope>
    <source>
        <strain evidence="9 10">GDMCC 1.1325</strain>
    </source>
</reference>
<dbReference type="InterPro" id="IPR000924">
    <property type="entry name" value="Glu/Gln-tRNA-synth"/>
</dbReference>
<organism evidence="9 10">
    <name type="scientific">Chitinophaga flava</name>
    <dbReference type="NCBI Taxonomy" id="2259036"/>
    <lineage>
        <taxon>Bacteria</taxon>
        <taxon>Pseudomonadati</taxon>
        <taxon>Bacteroidota</taxon>
        <taxon>Chitinophagia</taxon>
        <taxon>Chitinophagales</taxon>
        <taxon>Chitinophagaceae</taxon>
        <taxon>Chitinophaga</taxon>
    </lineage>
</organism>
<dbReference type="GO" id="GO:0004818">
    <property type="term" value="F:glutamate-tRNA ligase activity"/>
    <property type="evidence" value="ECO:0007669"/>
    <property type="project" value="TreeGrafter"/>
</dbReference>
<evidence type="ECO:0000256" key="5">
    <source>
        <dbReference type="ARBA" id="ARBA00022840"/>
    </source>
</evidence>
<proteinExistence type="inferred from homology"/>
<dbReference type="AlphaFoldDB" id="A0A365Y186"/>
<dbReference type="InterPro" id="IPR001412">
    <property type="entry name" value="aa-tRNA-synth_I_CS"/>
</dbReference>
<evidence type="ECO:0000313" key="9">
    <source>
        <dbReference type="EMBL" id="RBL92392.1"/>
    </source>
</evidence>
<dbReference type="GO" id="GO:0005829">
    <property type="term" value="C:cytosol"/>
    <property type="evidence" value="ECO:0007669"/>
    <property type="project" value="TreeGrafter"/>
</dbReference>
<dbReference type="PANTHER" id="PTHR43311">
    <property type="entry name" value="GLUTAMATE--TRNA LIGASE"/>
    <property type="match status" value="1"/>
</dbReference>
<keyword evidence="2" id="KW-0479">Metal-binding</keyword>
<dbReference type="SUPFAM" id="SSF52374">
    <property type="entry name" value="Nucleotidylyl transferase"/>
    <property type="match status" value="1"/>
</dbReference>
<evidence type="ECO:0000256" key="1">
    <source>
        <dbReference type="ARBA" id="ARBA00022598"/>
    </source>
</evidence>
<dbReference type="PROSITE" id="PS00178">
    <property type="entry name" value="AA_TRNA_LIGASE_I"/>
    <property type="match status" value="1"/>
</dbReference>
<evidence type="ECO:0000256" key="2">
    <source>
        <dbReference type="ARBA" id="ARBA00022723"/>
    </source>
</evidence>
<evidence type="ECO:0000256" key="6">
    <source>
        <dbReference type="ARBA" id="ARBA00023146"/>
    </source>
</evidence>
<keyword evidence="3 7" id="KW-0547">Nucleotide-binding</keyword>
<dbReference type="PRINTS" id="PR00987">
    <property type="entry name" value="TRNASYNTHGLU"/>
</dbReference>
<dbReference type="InterPro" id="IPR014729">
    <property type="entry name" value="Rossmann-like_a/b/a_fold"/>
</dbReference>
<dbReference type="PANTHER" id="PTHR43311:SF1">
    <property type="entry name" value="GLUTAMYL-Q TRNA(ASP) SYNTHETASE"/>
    <property type="match status" value="1"/>
</dbReference>
<dbReference type="Pfam" id="PF00749">
    <property type="entry name" value="tRNA-synt_1c"/>
    <property type="match status" value="1"/>
</dbReference>
<keyword evidence="1 7" id="KW-0436">Ligase</keyword>
<keyword evidence="5 7" id="KW-0067">ATP-binding</keyword>
<gene>
    <name evidence="9" type="ORF">DF182_07335</name>
</gene>
<evidence type="ECO:0000256" key="3">
    <source>
        <dbReference type="ARBA" id="ARBA00022741"/>
    </source>
</evidence>
<dbReference type="EMBL" id="QFFJ01000001">
    <property type="protein sequence ID" value="RBL92392.1"/>
    <property type="molecule type" value="Genomic_DNA"/>
</dbReference>
<sequence>MYQKYHRTRIAPTPSGYLHLGNVLSFALTATLARRHEARILLRIDDLDQPRVRPEYVQDIFDTLDYLEIPWQEGPRNTQEFVRDYSQLHRVEVYRQALESLKEQGRLFACNCSRSGLQAKNAAYNGGCQIRTLPWDSQDVCWRVYTDDHQPLSLKTYGGVLAASLPSDQQYFVVRKKDGHAAYQLASLVDDDYFKVDLIVRGEDLWASTLAQLHLARLAGIHRFADATFFHHTLLMEGPQKKLSKSEGATSVRYLRKEGKTRSQIYTLIANMLGVEAPVTGWEELGNILLDRQLAFRQ</sequence>
<evidence type="ECO:0000256" key="4">
    <source>
        <dbReference type="ARBA" id="ARBA00022833"/>
    </source>
</evidence>
<protein>
    <submittedName>
        <fullName evidence="9">tRNA glutamyl-Q synthetase</fullName>
    </submittedName>
</protein>
<dbReference type="RefSeq" id="WP_113614993.1">
    <property type="nucleotide sequence ID" value="NZ_QFFJ01000001.1"/>
</dbReference>
<dbReference type="Proteomes" id="UP000253410">
    <property type="component" value="Unassembled WGS sequence"/>
</dbReference>
<keyword evidence="6 7" id="KW-0030">Aminoacyl-tRNA synthetase</keyword>
<dbReference type="InterPro" id="IPR020058">
    <property type="entry name" value="Glu/Gln-tRNA-synth_Ib_cat-dom"/>
</dbReference>
<evidence type="ECO:0000256" key="7">
    <source>
        <dbReference type="RuleBase" id="RU363037"/>
    </source>
</evidence>
<dbReference type="Gene3D" id="3.40.50.620">
    <property type="entry name" value="HUPs"/>
    <property type="match status" value="1"/>
</dbReference>
<keyword evidence="7" id="KW-0648">Protein biosynthesis</keyword>
<dbReference type="InterPro" id="IPR049940">
    <property type="entry name" value="GluQ/Sye"/>
</dbReference>
<dbReference type="GO" id="GO:0006424">
    <property type="term" value="P:glutamyl-tRNA aminoacylation"/>
    <property type="evidence" value="ECO:0007669"/>
    <property type="project" value="TreeGrafter"/>
</dbReference>
<dbReference type="OrthoDB" id="9807503at2"/>
<keyword evidence="10" id="KW-1185">Reference proteome</keyword>
<feature type="domain" description="Glutamyl/glutaminyl-tRNA synthetase class Ib catalytic" evidence="8">
    <location>
        <begin position="7"/>
        <end position="270"/>
    </location>
</feature>